<keyword evidence="7" id="KW-1185">Reference proteome</keyword>
<name>A0A811JS60_9BILA</name>
<evidence type="ECO:0000256" key="3">
    <source>
        <dbReference type="ARBA" id="ARBA00022801"/>
    </source>
</evidence>
<dbReference type="Proteomes" id="UP000614601">
    <property type="component" value="Unassembled WGS sequence"/>
</dbReference>
<dbReference type="InterPro" id="IPR029058">
    <property type="entry name" value="AB_hydrolase_fold"/>
</dbReference>
<dbReference type="InterPro" id="IPR019826">
    <property type="entry name" value="Carboxylesterase_B_AS"/>
</dbReference>
<dbReference type="InterPro" id="IPR002018">
    <property type="entry name" value="CarbesteraseB"/>
</dbReference>
<gene>
    <name evidence="6" type="ORF">BOKJ2_LOCUS964</name>
</gene>
<protein>
    <recommendedName>
        <fullName evidence="4">Carboxylic ester hydrolase</fullName>
        <ecNumber evidence="4">3.1.1.-</ecNumber>
    </recommendedName>
</protein>
<sequence length="507" mass="56967">MSSPKVRLRNGEIEGRLIDRESVAFLGIPYARPPVGSLRFKKPEPAPKWDGVKDCTKFGPHCPYIASHTDRLTDSSEDCLYLNVYAPYPDGKFKKDLPVFVYIHGGGFVMDCSNKLGVDNIGRHLCSKDIVVVSLNYRLAILGFLCWGKEYKGNYGLFDMKMALEWVVHNIGTFGGNPSNVTVGGQSAGAAAVDLLAISPLTRDLFQNCINFAGSSYCAFALRQPQNVKQTATEFARKKLGAEEEAKDSEVLELLKTVEGKKLAIEGLANYGPVIDGEFFPEELEALRRSAPKKTVLVGVTEQECLTFGTISKQFPSLRESVPFYVRIISETLDPEVAVAIYDKVVDDSLPDSDNNKFEQFVKFLSELFFNYGTHKMVKHRVDRGEDVYLFQFKYFKEGTNGSYGKMLPYQAASHCMELPYMLGKSYVDDGDFDPDDTDHKMIDIFTGYLSNFVKTGNPNGQDLVKWNKVNQENYASHLCIDLEPEMHDHGFYSNHVSEFDQLFKNN</sequence>
<dbReference type="EC" id="3.1.1.-" evidence="4"/>
<dbReference type="PANTHER" id="PTHR44590">
    <property type="entry name" value="CARBOXYLIC ESTER HYDROLASE-RELATED"/>
    <property type="match status" value="1"/>
</dbReference>
<comment type="similarity">
    <text evidence="1 4">Belongs to the type-B carboxylesterase/lipase family.</text>
</comment>
<dbReference type="AlphaFoldDB" id="A0A811JS60"/>
<dbReference type="EMBL" id="CAJFDH010000001">
    <property type="protein sequence ID" value="CAD5206280.1"/>
    <property type="molecule type" value="Genomic_DNA"/>
</dbReference>
<dbReference type="InterPro" id="IPR019819">
    <property type="entry name" value="Carboxylesterase_B_CS"/>
</dbReference>
<evidence type="ECO:0000313" key="6">
    <source>
        <dbReference type="EMBL" id="CAD5206280.1"/>
    </source>
</evidence>
<comment type="caution">
    <text evidence="6">The sequence shown here is derived from an EMBL/GenBank/DDBJ whole genome shotgun (WGS) entry which is preliminary data.</text>
</comment>
<dbReference type="PROSITE" id="PS00122">
    <property type="entry name" value="CARBOXYLESTERASE_B_1"/>
    <property type="match status" value="1"/>
</dbReference>
<accession>A0A811JS60</accession>
<keyword evidence="2" id="KW-0719">Serine esterase</keyword>
<evidence type="ECO:0000259" key="5">
    <source>
        <dbReference type="Pfam" id="PF00135"/>
    </source>
</evidence>
<reference evidence="6" key="1">
    <citation type="submission" date="2020-09" db="EMBL/GenBank/DDBJ databases">
        <authorList>
            <person name="Kikuchi T."/>
        </authorList>
    </citation>
    <scope>NUCLEOTIDE SEQUENCE</scope>
    <source>
        <strain evidence="6">SH1</strain>
    </source>
</reference>
<feature type="domain" description="Carboxylesterase type B" evidence="5">
    <location>
        <begin position="3"/>
        <end position="491"/>
    </location>
</feature>
<evidence type="ECO:0000256" key="4">
    <source>
        <dbReference type="RuleBase" id="RU361235"/>
    </source>
</evidence>
<evidence type="ECO:0000256" key="1">
    <source>
        <dbReference type="ARBA" id="ARBA00005964"/>
    </source>
</evidence>
<dbReference type="PROSITE" id="PS00941">
    <property type="entry name" value="CARBOXYLESTERASE_B_2"/>
    <property type="match status" value="1"/>
</dbReference>
<proteinExistence type="inferred from homology"/>
<dbReference type="Proteomes" id="UP000783686">
    <property type="component" value="Unassembled WGS sequence"/>
</dbReference>
<keyword evidence="3 4" id="KW-0378">Hydrolase</keyword>
<evidence type="ECO:0000256" key="2">
    <source>
        <dbReference type="ARBA" id="ARBA00022487"/>
    </source>
</evidence>
<dbReference type="OrthoDB" id="19653at2759"/>
<evidence type="ECO:0000313" key="7">
    <source>
        <dbReference type="Proteomes" id="UP000614601"/>
    </source>
</evidence>
<dbReference type="EMBL" id="CAJFCW020000001">
    <property type="protein sequence ID" value="CAG9081138.1"/>
    <property type="molecule type" value="Genomic_DNA"/>
</dbReference>
<dbReference type="SUPFAM" id="SSF53474">
    <property type="entry name" value="alpha/beta-Hydrolases"/>
    <property type="match status" value="1"/>
</dbReference>
<dbReference type="PANTHER" id="PTHR44590:SF4">
    <property type="entry name" value="CARBOXYLIC ESTER HYDROLASE"/>
    <property type="match status" value="1"/>
</dbReference>
<dbReference type="Pfam" id="PF00135">
    <property type="entry name" value="COesterase"/>
    <property type="match status" value="1"/>
</dbReference>
<dbReference type="Gene3D" id="3.40.50.1820">
    <property type="entry name" value="alpha/beta hydrolase"/>
    <property type="match status" value="1"/>
</dbReference>
<organism evidence="6 7">
    <name type="scientific">Bursaphelenchus okinawaensis</name>
    <dbReference type="NCBI Taxonomy" id="465554"/>
    <lineage>
        <taxon>Eukaryota</taxon>
        <taxon>Metazoa</taxon>
        <taxon>Ecdysozoa</taxon>
        <taxon>Nematoda</taxon>
        <taxon>Chromadorea</taxon>
        <taxon>Rhabditida</taxon>
        <taxon>Tylenchina</taxon>
        <taxon>Tylenchomorpha</taxon>
        <taxon>Aphelenchoidea</taxon>
        <taxon>Aphelenchoididae</taxon>
        <taxon>Bursaphelenchus</taxon>
    </lineage>
</organism>
<dbReference type="GO" id="GO:0052689">
    <property type="term" value="F:carboxylic ester hydrolase activity"/>
    <property type="evidence" value="ECO:0007669"/>
    <property type="project" value="UniProtKB-KW"/>
</dbReference>